<comment type="caution">
    <text evidence="1">The sequence shown here is derived from an EMBL/GenBank/DDBJ whole genome shotgun (WGS) entry which is preliminary data.</text>
</comment>
<proteinExistence type="predicted"/>
<gene>
    <name evidence="1" type="ORF">GCM10009682_11030</name>
</gene>
<organism evidence="1 2">
    <name type="scientific">Luedemannella flava</name>
    <dbReference type="NCBI Taxonomy" id="349316"/>
    <lineage>
        <taxon>Bacteria</taxon>
        <taxon>Bacillati</taxon>
        <taxon>Actinomycetota</taxon>
        <taxon>Actinomycetes</taxon>
        <taxon>Micromonosporales</taxon>
        <taxon>Micromonosporaceae</taxon>
        <taxon>Luedemannella</taxon>
    </lineage>
</organism>
<protein>
    <submittedName>
        <fullName evidence="1">Uncharacterized protein</fullName>
    </submittedName>
</protein>
<dbReference type="EMBL" id="BAAALT010000026">
    <property type="protein sequence ID" value="GAA1790798.1"/>
    <property type="molecule type" value="Genomic_DNA"/>
</dbReference>
<sequence>MPVTTMPMPDDNNDAWDVLAAFDTVLSADFDDYATGLIPAWQVRCALCQQAPCQCPPFGTPAYIALVDARHGRPRQS</sequence>
<reference evidence="1 2" key="1">
    <citation type="journal article" date="2019" name="Int. J. Syst. Evol. Microbiol.">
        <title>The Global Catalogue of Microorganisms (GCM) 10K type strain sequencing project: providing services to taxonomists for standard genome sequencing and annotation.</title>
        <authorList>
            <consortium name="The Broad Institute Genomics Platform"/>
            <consortium name="The Broad Institute Genome Sequencing Center for Infectious Disease"/>
            <person name="Wu L."/>
            <person name="Ma J."/>
        </authorList>
    </citation>
    <scope>NUCLEOTIDE SEQUENCE [LARGE SCALE GENOMIC DNA]</scope>
    <source>
        <strain evidence="1 2">JCM 13250</strain>
    </source>
</reference>
<dbReference type="Proteomes" id="UP001500218">
    <property type="component" value="Unassembled WGS sequence"/>
</dbReference>
<name>A0ABN2LLI9_9ACTN</name>
<evidence type="ECO:0000313" key="1">
    <source>
        <dbReference type="EMBL" id="GAA1790798.1"/>
    </source>
</evidence>
<accession>A0ABN2LLI9</accession>
<evidence type="ECO:0000313" key="2">
    <source>
        <dbReference type="Proteomes" id="UP001500218"/>
    </source>
</evidence>
<dbReference type="RefSeq" id="WP_344126910.1">
    <property type="nucleotide sequence ID" value="NZ_BAAALT010000026.1"/>
</dbReference>
<keyword evidence="2" id="KW-1185">Reference proteome</keyword>